<dbReference type="InterPro" id="IPR011011">
    <property type="entry name" value="Znf_FYVE_PHD"/>
</dbReference>
<dbReference type="OrthoDB" id="436852at2759"/>
<keyword evidence="3" id="KW-0862">Zinc</keyword>
<dbReference type="AlphaFoldDB" id="A0A5C7HJA7"/>
<dbReference type="InterPro" id="IPR001965">
    <property type="entry name" value="Znf_PHD"/>
</dbReference>
<dbReference type="SUPFAM" id="SSF57903">
    <property type="entry name" value="FYVE/PHD zinc finger"/>
    <property type="match status" value="1"/>
</dbReference>
<evidence type="ECO:0000256" key="5">
    <source>
        <dbReference type="ARBA" id="ARBA00023163"/>
    </source>
</evidence>
<dbReference type="InterPro" id="IPR013083">
    <property type="entry name" value="Znf_RING/FYVE/PHD"/>
</dbReference>
<evidence type="ECO:0000259" key="6">
    <source>
        <dbReference type="SMART" id="SM00249"/>
    </source>
</evidence>
<organism evidence="7 8">
    <name type="scientific">Acer yangbiense</name>
    <dbReference type="NCBI Taxonomy" id="1000413"/>
    <lineage>
        <taxon>Eukaryota</taxon>
        <taxon>Viridiplantae</taxon>
        <taxon>Streptophyta</taxon>
        <taxon>Embryophyta</taxon>
        <taxon>Tracheophyta</taxon>
        <taxon>Spermatophyta</taxon>
        <taxon>Magnoliopsida</taxon>
        <taxon>eudicotyledons</taxon>
        <taxon>Gunneridae</taxon>
        <taxon>Pentapetalae</taxon>
        <taxon>rosids</taxon>
        <taxon>malvids</taxon>
        <taxon>Sapindales</taxon>
        <taxon>Sapindaceae</taxon>
        <taxon>Hippocastanoideae</taxon>
        <taxon>Acereae</taxon>
        <taxon>Acer</taxon>
    </lineage>
</organism>
<dbReference type="InterPro" id="IPR058054">
    <property type="entry name" value="Znf_MS1-like"/>
</dbReference>
<evidence type="ECO:0000313" key="7">
    <source>
        <dbReference type="EMBL" id="TXG57090.1"/>
    </source>
</evidence>
<name>A0A5C7HJA7_9ROSI</name>
<protein>
    <recommendedName>
        <fullName evidence="6">Zinc finger PHD-type domain-containing protein</fullName>
    </recommendedName>
</protein>
<keyword evidence="8" id="KW-1185">Reference proteome</keyword>
<dbReference type="EMBL" id="VAHF01000008">
    <property type="protein sequence ID" value="TXG57090.1"/>
    <property type="molecule type" value="Genomic_DNA"/>
</dbReference>
<reference evidence="8" key="1">
    <citation type="journal article" date="2019" name="Gigascience">
        <title>De novo genome assembly of the endangered Acer yangbiense, a plant species with extremely small populations endemic to Yunnan Province, China.</title>
        <authorList>
            <person name="Yang J."/>
            <person name="Wariss H.M."/>
            <person name="Tao L."/>
            <person name="Zhang R."/>
            <person name="Yun Q."/>
            <person name="Hollingsworth P."/>
            <person name="Dao Z."/>
            <person name="Luo G."/>
            <person name="Guo H."/>
            <person name="Ma Y."/>
            <person name="Sun W."/>
        </authorList>
    </citation>
    <scope>NUCLEOTIDE SEQUENCE [LARGE SCALE GENOMIC DNA]</scope>
    <source>
        <strain evidence="8">cv. Malutang</strain>
    </source>
</reference>
<accession>A0A5C7HJA7</accession>
<dbReference type="Gene3D" id="3.30.40.10">
    <property type="entry name" value="Zinc/RING finger domain, C3HC4 (zinc finger)"/>
    <property type="match status" value="1"/>
</dbReference>
<dbReference type="Pfam" id="PF25874">
    <property type="entry name" value="WHD_plant_repro"/>
    <property type="match status" value="1"/>
</dbReference>
<dbReference type="InterPro" id="IPR059080">
    <property type="entry name" value="WHD_PTC1"/>
</dbReference>
<dbReference type="InterPro" id="IPR019786">
    <property type="entry name" value="Zinc_finger_PHD-type_CS"/>
</dbReference>
<keyword evidence="1" id="KW-0479">Metal-binding</keyword>
<dbReference type="GO" id="GO:0008270">
    <property type="term" value="F:zinc ion binding"/>
    <property type="evidence" value="ECO:0007669"/>
    <property type="project" value="UniProtKB-KW"/>
</dbReference>
<dbReference type="SMART" id="SM00249">
    <property type="entry name" value="PHD"/>
    <property type="match status" value="1"/>
</dbReference>
<dbReference type="PANTHER" id="PTHR46201:SF7">
    <property type="entry name" value="BINDING PROTEIN, PUTATIVE-RELATED"/>
    <property type="match status" value="1"/>
</dbReference>
<evidence type="ECO:0000313" key="8">
    <source>
        <dbReference type="Proteomes" id="UP000323000"/>
    </source>
</evidence>
<proteinExistence type="predicted"/>
<gene>
    <name evidence="7" type="ORF">EZV62_018403</name>
</gene>
<feature type="domain" description="Zinc finger PHD-type" evidence="6">
    <location>
        <begin position="560"/>
        <end position="606"/>
    </location>
</feature>
<evidence type="ECO:0000256" key="3">
    <source>
        <dbReference type="ARBA" id="ARBA00022833"/>
    </source>
</evidence>
<dbReference type="Pfam" id="PF25565">
    <property type="entry name" value="Ubiquitin_At1g33420"/>
    <property type="match status" value="1"/>
</dbReference>
<evidence type="ECO:0000256" key="1">
    <source>
        <dbReference type="ARBA" id="ARBA00022723"/>
    </source>
</evidence>
<comment type="caution">
    <text evidence="7">The sequence shown here is derived from an EMBL/GenBank/DDBJ whole genome shotgun (WGS) entry which is preliminary data.</text>
</comment>
<keyword evidence="4" id="KW-0805">Transcription regulation</keyword>
<dbReference type="CDD" id="cd15556">
    <property type="entry name" value="PHD_MMD1_like"/>
    <property type="match status" value="1"/>
</dbReference>
<dbReference type="PROSITE" id="PS01359">
    <property type="entry name" value="ZF_PHD_1"/>
    <property type="match status" value="1"/>
</dbReference>
<dbReference type="InterPro" id="IPR057765">
    <property type="entry name" value="MS1-like_ubiquitin"/>
</dbReference>
<evidence type="ECO:0000256" key="4">
    <source>
        <dbReference type="ARBA" id="ARBA00023015"/>
    </source>
</evidence>
<dbReference type="PANTHER" id="PTHR46201">
    <property type="entry name" value="PHD FINGER PROTEIN MALE MEIOCYTE DEATH 1-RELATED"/>
    <property type="match status" value="1"/>
</dbReference>
<dbReference type="Proteomes" id="UP000323000">
    <property type="component" value="Chromosome 8"/>
</dbReference>
<sequence>MAITTFESCKRRKRTPKIFTIHSFATPASPMDGPFRDNIRLFLQECSEKEDYIVENNLVWCTLFLSETNGVVFPLYIVEQNVQQSSDPFCDLCRCVGWSHHFVSKRRYHLIIPENLKWSRPLNMDSIEFDTHLLHGVIHCNGFGHLLSINGTKDYSDYLCGEELMNLWDCLCSCLRTQKISVHDLLMKRGMDHRLLHAVAYGCSWFGDWGYKFCHGSFGVTEHMYNRAIQILRSLDLDKIIHDYSKTSRGRMIQQIINCYMNASETQLKNPLGKNTNHEYDSFESFVAKSNSRWNAQRLEYTAKIIVNILVEHARTNSGASVTRQELRDEARKHVGDTGLIDFLLKTIHKTVVEDRIVRRSINPITKLLEFYLQDVQKAEFTETKTESHSVTPTPETGRDVYGDMLKLYKNVLLGYPESHPVSLATRTILNSKNFVKEWQFKGSREDNLSRLICRVMPSYDELMTELSRPLPPGELVVVQPRATVGEMISAVQCALRDTYCIMDKFVVSDVKMRKSEEDQDRVWSGEVRSCDVEVEVRGCGLDLSTELRYEGGAENWTVDCVCGAKDDDGERMVACEICQVWQHTRCNSIDDHEHVPCVFLCRTCKAKLKK</sequence>
<evidence type="ECO:0000256" key="2">
    <source>
        <dbReference type="ARBA" id="ARBA00022771"/>
    </source>
</evidence>
<keyword evidence="2" id="KW-0863">Zinc-finger</keyword>
<keyword evidence="5" id="KW-0804">Transcription</keyword>